<comment type="caution">
    <text evidence="1">The sequence shown here is derived from an EMBL/GenBank/DDBJ whole genome shotgun (WGS) entry which is preliminary data.</text>
</comment>
<proteinExistence type="predicted"/>
<protein>
    <submittedName>
        <fullName evidence="1">Uncharacterized protein</fullName>
    </submittedName>
</protein>
<organism evidence="1 2">
    <name type="scientific">Streptomyces katrae</name>
    <dbReference type="NCBI Taxonomy" id="68223"/>
    <lineage>
        <taxon>Bacteria</taxon>
        <taxon>Bacillati</taxon>
        <taxon>Actinomycetota</taxon>
        <taxon>Actinomycetes</taxon>
        <taxon>Kitasatosporales</taxon>
        <taxon>Streptomycetaceae</taxon>
        <taxon>Streptomyces</taxon>
    </lineage>
</organism>
<dbReference type="Proteomes" id="UP001223390">
    <property type="component" value="Unassembled WGS sequence"/>
</dbReference>
<evidence type="ECO:0000313" key="1">
    <source>
        <dbReference type="EMBL" id="MDK9499285.1"/>
    </source>
</evidence>
<sequence length="54" mass="5518">MLAARDLVVMDTGEDPGAFPAEAAAQLRAAATSSEQLTKELAGPASAMFHMGGR</sequence>
<dbReference type="RefSeq" id="WP_285345203.1">
    <property type="nucleotide sequence ID" value="NZ_JASITI010000041.1"/>
</dbReference>
<reference evidence="1 2" key="1">
    <citation type="submission" date="2023-05" db="EMBL/GenBank/DDBJ databases">
        <title>Sequencing and Assembly of Streptomyces sp. NP73.</title>
        <authorList>
            <person name="Konwar A.N."/>
            <person name="Saikia K."/>
            <person name="Thakur D."/>
        </authorList>
    </citation>
    <scope>NUCLEOTIDE SEQUENCE [LARGE SCALE GENOMIC DNA]</scope>
    <source>
        <strain evidence="1 2">NP73</strain>
    </source>
</reference>
<name>A0ABT7H069_9ACTN</name>
<dbReference type="EMBL" id="JASITI010000041">
    <property type="protein sequence ID" value="MDK9499285.1"/>
    <property type="molecule type" value="Genomic_DNA"/>
</dbReference>
<accession>A0ABT7H069</accession>
<keyword evidence="2" id="KW-1185">Reference proteome</keyword>
<evidence type="ECO:0000313" key="2">
    <source>
        <dbReference type="Proteomes" id="UP001223390"/>
    </source>
</evidence>
<gene>
    <name evidence="1" type="ORF">QEZ40_004703</name>
</gene>